<dbReference type="PANTHER" id="PTHR42776">
    <property type="entry name" value="SERINE PEPTIDASE S9 FAMILY MEMBER"/>
    <property type="match status" value="1"/>
</dbReference>
<dbReference type="SUPFAM" id="SSF82171">
    <property type="entry name" value="DPP6 N-terminal domain-like"/>
    <property type="match status" value="1"/>
</dbReference>
<dbReference type="Proteomes" id="UP001432059">
    <property type="component" value="Chromosome"/>
</dbReference>
<proteinExistence type="predicted"/>
<evidence type="ECO:0000259" key="2">
    <source>
        <dbReference type="Pfam" id="PF00326"/>
    </source>
</evidence>
<evidence type="ECO:0000256" key="1">
    <source>
        <dbReference type="ARBA" id="ARBA00022801"/>
    </source>
</evidence>
<evidence type="ECO:0000313" key="4">
    <source>
        <dbReference type="Proteomes" id="UP001432059"/>
    </source>
</evidence>
<dbReference type="KEGG" id="bpor:BPO_0150"/>
<dbReference type="Pfam" id="PF00326">
    <property type="entry name" value="Peptidase_S9"/>
    <property type="match status" value="1"/>
</dbReference>
<dbReference type="SUPFAM" id="SSF53474">
    <property type="entry name" value="alpha/beta-Hydrolases"/>
    <property type="match status" value="1"/>
</dbReference>
<accession>A0AAU0F0J7</accession>
<name>A0AAU0F0J7_9FLAO</name>
<dbReference type="GO" id="GO:0006508">
    <property type="term" value="P:proteolysis"/>
    <property type="evidence" value="ECO:0007669"/>
    <property type="project" value="InterPro"/>
</dbReference>
<dbReference type="AlphaFoldDB" id="A0AAU0F0J7"/>
<dbReference type="Gene3D" id="2.120.10.30">
    <property type="entry name" value="TolB, C-terminal domain"/>
    <property type="match status" value="1"/>
</dbReference>
<reference evidence="3" key="1">
    <citation type="submission" date="2023-10" db="EMBL/GenBank/DDBJ databases">
        <title>Characterization and whole genome sequencing of a novel strain of Bergeyella porcorum QD2021 isolated from pig.</title>
        <authorList>
            <person name="Liu G."/>
            <person name="Chen C."/>
            <person name="Han X."/>
        </authorList>
    </citation>
    <scope>NUCLEOTIDE SEQUENCE</scope>
    <source>
        <strain evidence="3">QD2021</strain>
    </source>
</reference>
<dbReference type="GO" id="GO:0004252">
    <property type="term" value="F:serine-type endopeptidase activity"/>
    <property type="evidence" value="ECO:0007669"/>
    <property type="project" value="TreeGrafter"/>
</dbReference>
<dbReference type="PANTHER" id="PTHR42776:SF28">
    <property type="entry name" value="GLUTAMYL ENDOPEPTIDASE, CHLOROPLASTIC-RELATED"/>
    <property type="match status" value="1"/>
</dbReference>
<gene>
    <name evidence="3" type="ORF">BPO_0150</name>
</gene>
<protein>
    <submittedName>
        <fullName evidence="3">Aminoacyl peptidase</fullName>
    </submittedName>
</protein>
<feature type="domain" description="Peptidase S9 prolyl oligopeptidase catalytic" evidence="2">
    <location>
        <begin position="640"/>
        <end position="794"/>
    </location>
</feature>
<dbReference type="EMBL" id="CP136426">
    <property type="protein sequence ID" value="WOC50797.1"/>
    <property type="molecule type" value="Genomic_DNA"/>
</dbReference>
<dbReference type="InterPro" id="IPR001375">
    <property type="entry name" value="Peptidase_S9_cat"/>
</dbReference>
<dbReference type="InterPro" id="IPR029058">
    <property type="entry name" value="AB_hydrolase_fold"/>
</dbReference>
<keyword evidence="1" id="KW-0378">Hydrolase</keyword>
<dbReference type="InterPro" id="IPR011042">
    <property type="entry name" value="6-blade_b-propeller_TolB-like"/>
</dbReference>
<keyword evidence="4" id="KW-1185">Reference proteome</keyword>
<evidence type="ECO:0000313" key="3">
    <source>
        <dbReference type="EMBL" id="WOC50797.1"/>
    </source>
</evidence>
<sequence length="794" mass="90061">MVLLAFMGYTNAQENIAYQKPSAEILKLADYERPPSVFMDSKRDWMIFTYRNTYKTLDELNQEEMRLGGLRINPVTNIASTVTYVNNLKIRKINGKQETQVKGLPTNAKITYTSFSPDEKKLAFTNTTAQGVELWVLDLETATAKKITEDNLNANLGTPYTWYKDSQHLLVRRIPAQRAKLIDASKNIPTGPIVSTSDGKVSQNRTYQDLLKNPQDEANFDTLTQSELYKVSLNGNATKVKDADIYLRNSFSPDGEYLLLTTIKKPYSYIVPLNRFPKQETVYDMNGNLVKIVNEIPLNEVMPKGFSSVQTGKRGMTWRDDAPATLYYAEALDGGDQAQKADYRDEIFVWEAPFNQTPKSFFKTKQRYSGIDWTNANYAIVSESWYDTRNITSYLVDLANGKSEVIENRNYQDVYSAPGTFSQTKNQYGRYVVDVKNDKAYLIGEGFTKDGQFPFIDEQNFKTLKKNRLYTAKATNVKENIIDILDISKGDILISQQSATQYPNTFKKNIKNNKTTAVTQFQNPFASLGNVYKEVIKYKRNDGVELSGTLYLPANYNRKTKQEKLPLLVWAYPREYRDKSTAGMNTKNANDFTFPSYGSFIYWVTKGYAVLDDASFPIVGENGVEPNDTFIPQLVASGKAAIDAVDALGYIDRNRVAVGGHSYGAFMTANLLTHSDDFACGIARSGAYNRTLTPFGFQSEQRNYWDVPEIYNTMSPFMTANKMKKPMLLIHGDADNNPGTFTLQTERYFQALKNLGAPVRMVLLPKESHGYAAKESILHTLWEQEQFLDKCLKK</sequence>
<organism evidence="3 4">
    <name type="scientific">Bergeyella porcorum</name>
    <dbReference type="NCBI Taxonomy" id="1735111"/>
    <lineage>
        <taxon>Bacteria</taxon>
        <taxon>Pseudomonadati</taxon>
        <taxon>Bacteroidota</taxon>
        <taxon>Flavobacteriia</taxon>
        <taxon>Flavobacteriales</taxon>
        <taxon>Weeksellaceae</taxon>
        <taxon>Bergeyella</taxon>
    </lineage>
</organism>
<dbReference type="Gene3D" id="3.40.50.1820">
    <property type="entry name" value="alpha/beta hydrolase"/>
    <property type="match status" value="1"/>
</dbReference>